<feature type="chain" id="PRO_5042015787" description="Plastid lipid-associated protein/fibrillin conserved domain-containing protein" evidence="1">
    <location>
        <begin position="21"/>
        <end position="217"/>
    </location>
</feature>
<organism evidence="2 3">
    <name type="scientific">Cylindrotheca closterium</name>
    <dbReference type="NCBI Taxonomy" id="2856"/>
    <lineage>
        <taxon>Eukaryota</taxon>
        <taxon>Sar</taxon>
        <taxon>Stramenopiles</taxon>
        <taxon>Ochrophyta</taxon>
        <taxon>Bacillariophyta</taxon>
        <taxon>Bacillariophyceae</taxon>
        <taxon>Bacillariophycidae</taxon>
        <taxon>Bacillariales</taxon>
        <taxon>Bacillariaceae</taxon>
        <taxon>Cylindrotheca</taxon>
    </lineage>
</organism>
<protein>
    <recommendedName>
        <fullName evidence="4">Plastid lipid-associated protein/fibrillin conserved domain-containing protein</fullName>
    </recommendedName>
</protein>
<comment type="caution">
    <text evidence="2">The sequence shown here is derived from an EMBL/GenBank/DDBJ whole genome shotgun (WGS) entry which is preliminary data.</text>
</comment>
<gene>
    <name evidence="2" type="ORF">CYCCA115_LOCUS14966</name>
</gene>
<evidence type="ECO:0008006" key="4">
    <source>
        <dbReference type="Google" id="ProtNLM"/>
    </source>
</evidence>
<dbReference type="Proteomes" id="UP001295423">
    <property type="component" value="Unassembled WGS sequence"/>
</dbReference>
<accession>A0AAD2FVT0</accession>
<dbReference type="SUPFAM" id="SSF160532">
    <property type="entry name" value="Ava3019-like"/>
    <property type="match status" value="1"/>
</dbReference>
<name>A0AAD2FVT0_9STRA</name>
<evidence type="ECO:0000313" key="3">
    <source>
        <dbReference type="Proteomes" id="UP001295423"/>
    </source>
</evidence>
<keyword evidence="3" id="KW-1185">Reference proteome</keyword>
<dbReference type="EMBL" id="CAKOGP040001869">
    <property type="protein sequence ID" value="CAJ1954374.1"/>
    <property type="molecule type" value="Genomic_DNA"/>
</dbReference>
<keyword evidence="1" id="KW-0732">Signal</keyword>
<dbReference type="InterPro" id="IPR014953">
    <property type="entry name" value="DUF1824"/>
</dbReference>
<proteinExistence type="predicted"/>
<dbReference type="Pfam" id="PF08854">
    <property type="entry name" value="DUF1824"/>
    <property type="match status" value="1"/>
</dbReference>
<dbReference type="Gene3D" id="3.30.360.10">
    <property type="entry name" value="Dihydrodipicolinate Reductase, domain 2"/>
    <property type="match status" value="1"/>
</dbReference>
<sequence>MSRILILTILSTYLSDTALAFSASAQEPSLKTWLQSPEDAEAPAIETVADASLLLGEWDRFFNPEAAGGKGDNEVASKLKDYIPTAVRILSETAAEERAKDSAQGRCMLGICASSMQDGIEALKSFVTTLELPRGLLHGADKDGVPLEIKNGVYIKYNSGGVYSFADIRKSGLGFDALWKPGDAMLEQYDGDYRGVYFQVELSDGEFRQYLVPLDTF</sequence>
<reference evidence="2" key="1">
    <citation type="submission" date="2023-08" db="EMBL/GenBank/DDBJ databases">
        <authorList>
            <person name="Audoor S."/>
            <person name="Bilcke G."/>
        </authorList>
    </citation>
    <scope>NUCLEOTIDE SEQUENCE</scope>
</reference>
<evidence type="ECO:0000256" key="1">
    <source>
        <dbReference type="SAM" id="SignalP"/>
    </source>
</evidence>
<dbReference type="AlphaFoldDB" id="A0AAD2FVT0"/>
<feature type="signal peptide" evidence="1">
    <location>
        <begin position="1"/>
        <end position="20"/>
    </location>
</feature>
<evidence type="ECO:0000313" key="2">
    <source>
        <dbReference type="EMBL" id="CAJ1954374.1"/>
    </source>
</evidence>